<dbReference type="OrthoDB" id="98876at2759"/>
<evidence type="ECO:0000313" key="4">
    <source>
        <dbReference type="Proteomes" id="UP000694044"/>
    </source>
</evidence>
<comment type="caution">
    <text evidence="3">The sequence shown here is derived from an EMBL/GenBank/DDBJ whole genome shotgun (WGS) entry which is preliminary data.</text>
</comment>
<feature type="compositionally biased region" description="Acidic residues" evidence="2">
    <location>
        <begin position="50"/>
        <end position="64"/>
    </location>
</feature>
<dbReference type="AlphaFoldDB" id="A0A8T1WH46"/>
<dbReference type="EMBL" id="JAGDFM010000025">
    <property type="protein sequence ID" value="KAG7390969.1"/>
    <property type="molecule type" value="Genomic_DNA"/>
</dbReference>
<evidence type="ECO:0000256" key="1">
    <source>
        <dbReference type="SAM" id="Coils"/>
    </source>
</evidence>
<protein>
    <submittedName>
        <fullName evidence="3">Uncharacterized protein</fullName>
    </submittedName>
</protein>
<evidence type="ECO:0000256" key="2">
    <source>
        <dbReference type="SAM" id="MobiDB-lite"/>
    </source>
</evidence>
<proteinExistence type="predicted"/>
<keyword evidence="4" id="KW-1185">Reference proteome</keyword>
<accession>A0A8T1WH46</accession>
<feature type="region of interest" description="Disordered" evidence="2">
    <location>
        <begin position="38"/>
        <end position="82"/>
    </location>
</feature>
<feature type="coiled-coil region" evidence="1">
    <location>
        <begin position="84"/>
        <end position="151"/>
    </location>
</feature>
<sequence length="390" mass="42577">MAESTPQKIRAAASLFSPDVEWQGKLVSAVKDGIIVKTAPSWGLEKEGNNQEEDAPDEMDDGDSQENSTRSSPKHETPDKSVELQHLRNENSALVQRLARVETEHVQSVDKLEAKLQQAIETHREIEQRLRSQLQTVLDEQQAAVENARKVRSVLTRVSSWMRQVQRAAQSECSALHGAKPPLQGFELQVTPRTDTPYTLWTGGASLATKCESPTASYTFTLNQDPVQWPVPDSYEVLVDSTVNSLPPPAPGRHRTKDLSYKGFSYVGYSVPSPSSGPTEVVPNLFGGTEFVLNGLPSVDTASHKDTPVPKRGAGSLLAYCAQVVTTSLASVRSSPSPQERNTPAWKLDRLAPVLEVLEVDEETGQCSARPTIRSQPLNVAVPNLSIGLL</sequence>
<evidence type="ECO:0000313" key="3">
    <source>
        <dbReference type="EMBL" id="KAG7390969.1"/>
    </source>
</evidence>
<keyword evidence="1" id="KW-0175">Coiled coil</keyword>
<organism evidence="3 4">
    <name type="scientific">Phytophthora pseudosyringae</name>
    <dbReference type="NCBI Taxonomy" id="221518"/>
    <lineage>
        <taxon>Eukaryota</taxon>
        <taxon>Sar</taxon>
        <taxon>Stramenopiles</taxon>
        <taxon>Oomycota</taxon>
        <taxon>Peronosporomycetes</taxon>
        <taxon>Peronosporales</taxon>
        <taxon>Peronosporaceae</taxon>
        <taxon>Phytophthora</taxon>
    </lineage>
</organism>
<gene>
    <name evidence="3" type="ORF">PHYPSEUDO_006104</name>
</gene>
<dbReference type="Proteomes" id="UP000694044">
    <property type="component" value="Unassembled WGS sequence"/>
</dbReference>
<reference evidence="3" key="1">
    <citation type="submission" date="2021-02" db="EMBL/GenBank/DDBJ databases">
        <authorList>
            <person name="Palmer J.M."/>
        </authorList>
    </citation>
    <scope>NUCLEOTIDE SEQUENCE</scope>
    <source>
        <strain evidence="3">SCRP734</strain>
    </source>
</reference>
<name>A0A8T1WH46_9STRA</name>
<feature type="compositionally biased region" description="Basic and acidic residues" evidence="2">
    <location>
        <begin position="73"/>
        <end position="82"/>
    </location>
</feature>